<dbReference type="EMBL" id="BDDD01000222">
    <property type="protein sequence ID" value="GAV61755.1"/>
    <property type="molecule type" value="Genomic_DNA"/>
</dbReference>
<gene>
    <name evidence="2" type="ORF">CFOL_v3_05281</name>
</gene>
<keyword evidence="1" id="KW-0732">Signal</keyword>
<evidence type="ECO:0000256" key="1">
    <source>
        <dbReference type="SAM" id="SignalP"/>
    </source>
</evidence>
<organism evidence="2 3">
    <name type="scientific">Cephalotus follicularis</name>
    <name type="common">Albany pitcher plant</name>
    <dbReference type="NCBI Taxonomy" id="3775"/>
    <lineage>
        <taxon>Eukaryota</taxon>
        <taxon>Viridiplantae</taxon>
        <taxon>Streptophyta</taxon>
        <taxon>Embryophyta</taxon>
        <taxon>Tracheophyta</taxon>
        <taxon>Spermatophyta</taxon>
        <taxon>Magnoliopsida</taxon>
        <taxon>eudicotyledons</taxon>
        <taxon>Gunneridae</taxon>
        <taxon>Pentapetalae</taxon>
        <taxon>rosids</taxon>
        <taxon>fabids</taxon>
        <taxon>Oxalidales</taxon>
        <taxon>Cephalotaceae</taxon>
        <taxon>Cephalotus</taxon>
    </lineage>
</organism>
<dbReference type="Proteomes" id="UP000187406">
    <property type="component" value="Unassembled WGS sequence"/>
</dbReference>
<name>A0A1Q3B1H6_CEPFO</name>
<feature type="non-terminal residue" evidence="2">
    <location>
        <position position="1"/>
    </location>
</feature>
<feature type="chain" id="PRO_5012388307" evidence="1">
    <location>
        <begin position="29"/>
        <end position="413"/>
    </location>
</feature>
<dbReference type="FunCoup" id="A0A1Q3B1H6">
    <property type="interactions" value="10"/>
</dbReference>
<protein>
    <submittedName>
        <fullName evidence="2">Uncharacterized protein</fullName>
    </submittedName>
</protein>
<dbReference type="InParanoid" id="A0A1Q3B1H6"/>
<comment type="caution">
    <text evidence="2">The sequence shown here is derived from an EMBL/GenBank/DDBJ whole genome shotgun (WGS) entry which is preliminary data.</text>
</comment>
<evidence type="ECO:0000313" key="3">
    <source>
        <dbReference type="Proteomes" id="UP000187406"/>
    </source>
</evidence>
<dbReference type="STRING" id="3775.A0A1Q3B1H6"/>
<sequence>SGSFTFWLQVLLFVVWFYTCWCPQGAKAAPNMVANISKVEDAQNFHIYYGETFKVIKNAIDGKSYLLIQDNTRMASRTKYCTARIKSFVIPLSNYSVDANLFPVSFFELLGLLGSLKGITSDSVTSQCVMKLYEGGELEIIKKSVPQEFTHFAAHFVSHTDQTQACNFVNFIPMDEESPLQRAEWIKFLGVFANLETRANQVYDSIKENYLCLTNVAASRTKSFKPIVAWMQYYNGIWSFTEEISKFKYVEDAGGENVDDSINKITYNISNPDDLEQLHAILCTVDVVIDETYTLDPVGYNQSTFLQNIAVEDKSCFAFIANQSLWRYDKRIGNSTSLDWFDGAVSQPQLVLADIIEALFPTEKYTTTYLRNIAKGEDVVTISATMCDRNSSTAMNPTIVTCGSTQQTAKGLL</sequence>
<accession>A0A1Q3B1H6</accession>
<dbReference type="AlphaFoldDB" id="A0A1Q3B1H6"/>
<keyword evidence="3" id="KW-1185">Reference proteome</keyword>
<reference evidence="3" key="1">
    <citation type="submission" date="2016-04" db="EMBL/GenBank/DDBJ databases">
        <title>Cephalotus genome sequencing.</title>
        <authorList>
            <person name="Fukushima K."/>
            <person name="Hasebe M."/>
            <person name="Fang X."/>
        </authorList>
    </citation>
    <scope>NUCLEOTIDE SEQUENCE [LARGE SCALE GENOMIC DNA]</scope>
    <source>
        <strain evidence="3">cv. St1</strain>
    </source>
</reference>
<dbReference type="OrthoDB" id="409848at2759"/>
<dbReference type="PANTHER" id="PTHR38360:SF1">
    <property type="entry name" value="F12P19.7"/>
    <property type="match status" value="1"/>
</dbReference>
<dbReference type="SUPFAM" id="SSF53807">
    <property type="entry name" value="Helical backbone' metal receptor"/>
    <property type="match status" value="1"/>
</dbReference>
<proteinExistence type="predicted"/>
<feature type="signal peptide" evidence="1">
    <location>
        <begin position="1"/>
        <end position="28"/>
    </location>
</feature>
<evidence type="ECO:0000313" key="2">
    <source>
        <dbReference type="EMBL" id="GAV61755.1"/>
    </source>
</evidence>
<dbReference type="PANTHER" id="PTHR38360">
    <property type="entry name" value="OS03G0120000 PROTEIN"/>
    <property type="match status" value="1"/>
</dbReference>